<dbReference type="GO" id="GO:0016791">
    <property type="term" value="F:phosphatase activity"/>
    <property type="evidence" value="ECO:0007669"/>
    <property type="project" value="UniProtKB-ARBA"/>
</dbReference>
<reference evidence="1" key="1">
    <citation type="submission" date="2019-04" db="EMBL/GenBank/DDBJ databases">
        <title>Friends and foes A comparative genomics study of 23 Aspergillus species from section Flavi.</title>
        <authorList>
            <consortium name="DOE Joint Genome Institute"/>
            <person name="Kjaerbolling I."/>
            <person name="Vesth T."/>
            <person name="Frisvad J.C."/>
            <person name="Nybo J.L."/>
            <person name="Theobald S."/>
            <person name="Kildgaard S."/>
            <person name="Isbrandt T."/>
            <person name="Kuo A."/>
            <person name="Sato A."/>
            <person name="Lyhne E.K."/>
            <person name="Kogle M.E."/>
            <person name="Wiebenga A."/>
            <person name="Kun R.S."/>
            <person name="Lubbers R.J."/>
            <person name="Makela M.R."/>
            <person name="Barry K."/>
            <person name="Chovatia M."/>
            <person name="Clum A."/>
            <person name="Daum C."/>
            <person name="Haridas S."/>
            <person name="He G."/>
            <person name="LaButti K."/>
            <person name="Lipzen A."/>
            <person name="Mondo S."/>
            <person name="Riley R."/>
            <person name="Salamov A."/>
            <person name="Simmons B.A."/>
            <person name="Magnuson J.K."/>
            <person name="Henrissat B."/>
            <person name="Mortensen U.H."/>
            <person name="Larsen T.O."/>
            <person name="Devries R.P."/>
            <person name="Grigoriev I.V."/>
            <person name="Machida M."/>
            <person name="Baker S.E."/>
            <person name="Andersen M.R."/>
        </authorList>
    </citation>
    <scope>NUCLEOTIDE SEQUENCE [LARGE SCALE GENOMIC DNA]</scope>
    <source>
        <strain evidence="1">CBS 121.62</strain>
    </source>
</reference>
<dbReference type="Gene3D" id="1.10.150.240">
    <property type="entry name" value="Putative phosphatase, domain 2"/>
    <property type="match status" value="1"/>
</dbReference>
<gene>
    <name evidence="1" type="ORF">BDV35DRAFT_30917</name>
</gene>
<dbReference type="EMBL" id="ML734666">
    <property type="protein sequence ID" value="KAB8242341.1"/>
    <property type="molecule type" value="Genomic_DNA"/>
</dbReference>
<dbReference type="InterPro" id="IPR036412">
    <property type="entry name" value="HAD-like_sf"/>
</dbReference>
<dbReference type="NCBIfam" id="TIGR01509">
    <property type="entry name" value="HAD-SF-IA-v3"/>
    <property type="match status" value="1"/>
</dbReference>
<dbReference type="SUPFAM" id="SSF56784">
    <property type="entry name" value="HAD-like"/>
    <property type="match status" value="1"/>
</dbReference>
<dbReference type="AlphaFoldDB" id="A0A5N6GIX5"/>
<dbReference type="Gene3D" id="3.40.50.1000">
    <property type="entry name" value="HAD superfamily/HAD-like"/>
    <property type="match status" value="1"/>
</dbReference>
<dbReference type="VEuPathDB" id="FungiDB:F9C07_2281548"/>
<accession>A0A5N6GIX5</accession>
<sequence>MVSINAANPRVTTILVDLGGVFMHPQLESKLATRESAISLRRIMSTAVWMDYEAGQLSDRECFDQLAKEYHFQASDLAQIIKSFRDTICYDQATASIFKEIKQSGTRIFLVSNISKEDYAALRHRWDDEFWSIFERVFTSSDLGVRKPSLRFYRQVLRATRALPHETFFLDDRPENVLAALSVGMRGTFNMSELYRTLNNLVGDPVQRGLGFLRRQRGHFPTTTQHGEPIAENYAPLLILEALKDQYASFLS</sequence>
<dbReference type="PANTHER" id="PTHR43611:SF3">
    <property type="entry name" value="FLAVIN MONONUCLEOTIDE HYDROLASE 1, CHLOROPLATIC"/>
    <property type="match status" value="1"/>
</dbReference>
<protein>
    <submittedName>
        <fullName evidence="1">HAD-like domain-containing protein</fullName>
    </submittedName>
</protein>
<proteinExistence type="predicted"/>
<dbReference type="Pfam" id="PF00702">
    <property type="entry name" value="Hydrolase"/>
    <property type="match status" value="1"/>
</dbReference>
<dbReference type="InterPro" id="IPR006439">
    <property type="entry name" value="HAD-SF_hydro_IA"/>
</dbReference>
<dbReference type="InterPro" id="IPR023214">
    <property type="entry name" value="HAD_sf"/>
</dbReference>
<dbReference type="PANTHER" id="PTHR43611">
    <property type="entry name" value="ALPHA-D-GLUCOSE 1-PHOSPHATE PHOSPHATASE"/>
    <property type="match status" value="1"/>
</dbReference>
<dbReference type="VEuPathDB" id="FungiDB:AFLA_006655"/>
<dbReference type="Proteomes" id="UP000325434">
    <property type="component" value="Unassembled WGS sequence"/>
</dbReference>
<organism evidence="1">
    <name type="scientific">Aspergillus flavus</name>
    <dbReference type="NCBI Taxonomy" id="5059"/>
    <lineage>
        <taxon>Eukaryota</taxon>
        <taxon>Fungi</taxon>
        <taxon>Dikarya</taxon>
        <taxon>Ascomycota</taxon>
        <taxon>Pezizomycotina</taxon>
        <taxon>Eurotiomycetes</taxon>
        <taxon>Eurotiomycetidae</taxon>
        <taxon>Eurotiales</taxon>
        <taxon>Aspergillaceae</taxon>
        <taxon>Aspergillus</taxon>
        <taxon>Aspergillus subgen. Circumdati</taxon>
    </lineage>
</organism>
<evidence type="ECO:0000313" key="1">
    <source>
        <dbReference type="EMBL" id="KAB8242341.1"/>
    </source>
</evidence>
<dbReference type="InterPro" id="IPR023198">
    <property type="entry name" value="PGP-like_dom2"/>
</dbReference>
<name>A0A5N6GIX5_ASPFL</name>